<sequence length="627" mass="71345">MSHPTSVCDSGSFNLNGPAEELHRLDMIPVVIGIVGHRDIPEDDEEKITIAIEKKLRDIMQECPSSPIYLLTALAEGADRLAVRAAERIKNSASSGLTNRAPFGSAQLKIGAILPLPVLEYQKDFSSATSLQEFEDMLERSDWHYEPNIKSISVAKSGFRDECYRANGLFIARHSQLIIACWDGVHKGMVGGTSDMVHFALNGLDQAKPRSSNITDFPDTRPVTHIFTWRTMTEEECPKDMDPGDVDELFPSYQWATAGVSSEPNKDEKERWRDIRARFDEFNRAVLHESSKSADPFKKERSYLFGQKSVGKETIEAIPLEKLDGKSHVSAGIYGAAEALSMKAQHRRARSINAILIMSGIALLTEQFYSGPFHVWGWLMLSITAGTLAVAVYWWIRWKRLEPRYLDYRSLAEASRVQFFWHLAGIKDCVADHYLRGQRDDIEWIRQAMLVQQLPLLRTSKTLDQQKAISLCKSHWIDDQKNYFGGSANKAALNRRKFGVWSKRALLMLSLAIFVAIVTLISDVIVTSYFSEFDRAGLFYLIWLYGAFFAVSALFRVYLEIKVFAENANRYQHMKLYFEYSEHLISEQEANGLESCKPLFIEVGKQALAENSDWLLFHRQRPVYVPI</sequence>
<feature type="transmembrane region" description="Helical" evidence="1">
    <location>
        <begin position="375"/>
        <end position="396"/>
    </location>
</feature>
<dbReference type="Proteomes" id="UP000183986">
    <property type="component" value="Unassembled WGS sequence"/>
</dbReference>
<keyword evidence="3" id="KW-1185">Reference proteome</keyword>
<evidence type="ECO:0000313" key="2">
    <source>
        <dbReference type="EMBL" id="OJS99976.1"/>
    </source>
</evidence>
<keyword evidence="1" id="KW-1133">Transmembrane helix</keyword>
<name>A0A1M2UXC7_MARNT</name>
<reference evidence="2" key="1">
    <citation type="submission" date="2016-11" db="EMBL/GenBank/DDBJ databases">
        <title>Draft Genome Sequence of Marinobacter hydrocarbonoclasticus strain STW2, a polyaromatic aromatic hydrocarbon degrading and denitrifying bacterium from rhizosphere of Seagrass Enhalus acodoides.</title>
        <authorList>
            <person name="Ling J."/>
            <person name="Dong J."/>
        </authorList>
    </citation>
    <scope>NUCLEOTIDE SEQUENCE [LARGE SCALE GENOMIC DNA]</scope>
    <source>
        <strain evidence="2">STW2</strain>
    </source>
</reference>
<feature type="transmembrane region" description="Helical" evidence="1">
    <location>
        <begin position="505"/>
        <end position="526"/>
    </location>
</feature>
<organism evidence="2 3">
    <name type="scientific">Marinobacter nauticus</name>
    <name type="common">Marinobacter hydrocarbonoclasticus</name>
    <name type="synonym">Marinobacter aquaeolei</name>
    <dbReference type="NCBI Taxonomy" id="2743"/>
    <lineage>
        <taxon>Bacteria</taxon>
        <taxon>Pseudomonadati</taxon>
        <taxon>Pseudomonadota</taxon>
        <taxon>Gammaproteobacteria</taxon>
        <taxon>Pseudomonadales</taxon>
        <taxon>Marinobacteraceae</taxon>
        <taxon>Marinobacter</taxon>
    </lineage>
</organism>
<evidence type="ECO:0000313" key="3">
    <source>
        <dbReference type="Proteomes" id="UP000183986"/>
    </source>
</evidence>
<keyword evidence="1" id="KW-0812">Transmembrane</keyword>
<feature type="transmembrane region" description="Helical" evidence="1">
    <location>
        <begin position="351"/>
        <end position="369"/>
    </location>
</feature>
<evidence type="ECO:0000256" key="1">
    <source>
        <dbReference type="SAM" id="Phobius"/>
    </source>
</evidence>
<dbReference type="Gene3D" id="3.40.50.450">
    <property type="match status" value="1"/>
</dbReference>
<accession>A0A1M2UXC7</accession>
<feature type="transmembrane region" description="Helical" evidence="1">
    <location>
        <begin position="538"/>
        <end position="559"/>
    </location>
</feature>
<protein>
    <recommendedName>
        <fullName evidence="4">SMODS and SLOG-associating 2TM effector domain-containing protein</fullName>
    </recommendedName>
</protein>
<dbReference type="EMBL" id="MPKY01000001">
    <property type="protein sequence ID" value="OJS99976.1"/>
    <property type="molecule type" value="Genomic_DNA"/>
</dbReference>
<dbReference type="AlphaFoldDB" id="A0A1M2UXC7"/>
<proteinExistence type="predicted"/>
<keyword evidence="1" id="KW-0472">Membrane</keyword>
<comment type="caution">
    <text evidence="2">The sequence shown here is derived from an EMBL/GenBank/DDBJ whole genome shotgun (WGS) entry which is preliminary data.</text>
</comment>
<gene>
    <name evidence="2" type="ORF">BEE62_07635</name>
</gene>
<evidence type="ECO:0008006" key="4">
    <source>
        <dbReference type="Google" id="ProtNLM"/>
    </source>
</evidence>